<comment type="caution">
    <text evidence="1">The sequence shown here is derived from an EMBL/GenBank/DDBJ whole genome shotgun (WGS) entry which is preliminary data.</text>
</comment>
<gene>
    <name evidence="1" type="ORF">HMPREF9488_03059</name>
</gene>
<dbReference type="OrthoDB" id="337762at2"/>
<organism evidence="1 2">
    <name type="scientific">Coprobacillus cateniformis</name>
    <dbReference type="NCBI Taxonomy" id="100884"/>
    <lineage>
        <taxon>Bacteria</taxon>
        <taxon>Bacillati</taxon>
        <taxon>Bacillota</taxon>
        <taxon>Erysipelotrichia</taxon>
        <taxon>Erysipelotrichales</taxon>
        <taxon>Coprobacillaceae</taxon>
        <taxon>Coprobacillus</taxon>
    </lineage>
</organism>
<dbReference type="GeneID" id="78230301"/>
<dbReference type="EMBL" id="ADKX01000044">
    <property type="protein sequence ID" value="EFW03667.1"/>
    <property type="molecule type" value="Genomic_DNA"/>
</dbReference>
<dbReference type="STRING" id="100884.GCA_000269565_02486"/>
<name>E7GE66_9FIRM</name>
<dbReference type="AlphaFoldDB" id="E7GE66"/>
<keyword evidence="2" id="KW-1185">Reference proteome</keyword>
<evidence type="ECO:0000313" key="1">
    <source>
        <dbReference type="EMBL" id="EFW03667.1"/>
    </source>
</evidence>
<dbReference type="Proteomes" id="UP000003157">
    <property type="component" value="Unassembled WGS sequence"/>
</dbReference>
<evidence type="ECO:0000313" key="2">
    <source>
        <dbReference type="Proteomes" id="UP000003157"/>
    </source>
</evidence>
<dbReference type="eggNOG" id="COG3356">
    <property type="taxonomic scope" value="Bacteria"/>
</dbReference>
<accession>E7GE66</accession>
<proteinExistence type="predicted"/>
<dbReference type="HOGENOM" id="CLU_030011_1_0_9"/>
<sequence>MKINKQIETVLLGYAEVDITPNHPVEMVGFGRLDETSKGIQSHLYAQVMLWNYQEDVCCLITIDHIGFSKHNISVLRKKISHRFGFAEEKIMLCFSHTHGGPNDSLEEEWSLDVHYQICQAIHQAQTEWTPVYGGWANAYSDIGLNRRKDSNFLDRRIGIFKVQDTEKHHNKLILLRVTAHANVLKADNYFISSDYFGAVRETLSQKYKCPVVLIQGAAGNVAPRYFCSQLNPPDACDDRFIRSETALQDMANEILTCVKPMIAQISVQPIQQIGMYTRSILLHSDVPSLKEAQSVAQEAQQYAGIDGRYWLEEVQRLNNAHIHYQSEMIEVQYFYLNEGCLSGVANEVMCEFALECMQKLHNEYFYFNGYTNGCLGYFPTEEEFDQGGYEVYWSMLIFYIYHGRVYPLQRDSATQLIHFVIKNA</sequence>
<protein>
    <recommendedName>
        <fullName evidence="3">Neutral/alkaline non-lysosomal ceramidase N-terminal domain-containing protein</fullName>
    </recommendedName>
</protein>
<dbReference type="RefSeq" id="WP_008790142.1">
    <property type="nucleotide sequence ID" value="NZ_AKCB01000001.1"/>
</dbReference>
<reference evidence="1 2" key="1">
    <citation type="submission" date="2010-12" db="EMBL/GenBank/DDBJ databases">
        <title>The Genome Sequence of Coprobacillus sp. strain 29_1.</title>
        <authorList>
            <consortium name="The Broad Institute Genome Sequencing Platform"/>
            <person name="Earl A."/>
            <person name="Ward D."/>
            <person name="Feldgarden M."/>
            <person name="Gevers D."/>
            <person name="Daigneault M."/>
            <person name="Sibley C.D."/>
            <person name="White A."/>
            <person name="Strauss J."/>
            <person name="Allen-Vercoe E."/>
            <person name="Young S.K."/>
            <person name="Zeng Q."/>
            <person name="Gargeya S."/>
            <person name="Fitzgerald M."/>
            <person name="Haas B."/>
            <person name="Abouelleil A."/>
            <person name="Alvarado L."/>
            <person name="Arachchi H.M."/>
            <person name="Berlin A."/>
            <person name="Brown A."/>
            <person name="Chapman S.B."/>
            <person name="Chen Z."/>
            <person name="Dunbar C."/>
            <person name="Freedman E."/>
            <person name="Gearin G."/>
            <person name="Gellesch M."/>
            <person name="Goldberg J."/>
            <person name="Griggs A."/>
            <person name="Gujja S."/>
            <person name="Heilman E."/>
            <person name="Heiman D."/>
            <person name="Howarth C."/>
            <person name="Larson L."/>
            <person name="Lui A."/>
            <person name="MacDonald P.J.P."/>
            <person name="Mehta T."/>
            <person name="Montmayeur A."/>
            <person name="Murphy C."/>
            <person name="Neiman D."/>
            <person name="Pearson M."/>
            <person name="Priest M."/>
            <person name="Roberts A."/>
            <person name="Saif S."/>
            <person name="Shea T."/>
            <person name="Shenoy N."/>
            <person name="Sisk P."/>
            <person name="Stolte C."/>
            <person name="Sykes S."/>
            <person name="White J."/>
            <person name="Yandava C."/>
            <person name="Nusbaum C."/>
            <person name="Birren B."/>
        </authorList>
    </citation>
    <scope>NUCLEOTIDE SEQUENCE [LARGE SCALE GENOMIC DNA]</scope>
    <source>
        <strain evidence="1 2">29_1</strain>
    </source>
</reference>
<evidence type="ECO:0008006" key="3">
    <source>
        <dbReference type="Google" id="ProtNLM"/>
    </source>
</evidence>